<accession>A0A0H4WQ13</accession>
<dbReference type="OrthoDB" id="5494778at2"/>
<evidence type="ECO:0000313" key="2">
    <source>
        <dbReference type="EMBL" id="AKQ64879.1"/>
    </source>
</evidence>
<dbReference type="RefSeq" id="WP_021781475.1">
    <property type="nucleotide sequence ID" value="NZ_CP012109.1"/>
</dbReference>
<dbReference type="KEGG" id="mym:A176_001791"/>
<evidence type="ECO:0000313" key="3">
    <source>
        <dbReference type="Proteomes" id="UP000009026"/>
    </source>
</evidence>
<proteinExistence type="predicted"/>
<dbReference type="EMBL" id="CP012109">
    <property type="protein sequence ID" value="AKQ64879.1"/>
    <property type="molecule type" value="Genomic_DNA"/>
</dbReference>
<keyword evidence="2" id="KW-0449">Lipoprotein</keyword>
<feature type="signal peptide" evidence="1">
    <location>
        <begin position="1"/>
        <end position="23"/>
    </location>
</feature>
<dbReference type="AlphaFoldDB" id="A0A0H4WQ13"/>
<gene>
    <name evidence="2" type="ORF">A176_001791</name>
</gene>
<sequence length="275" mass="29665">MQMNFTGRLLAAALLSVAAGCQGDETLDSEPLAAQEADAKSDCVQRFDGITNCPTGNAKLRATDKGIQVTGLGDTKADGVASRFTRASSWTQTTGINFGGNNGSLNLSARSGDQVVSTLNVSAGREPGSVQVTPNFTGAPGGSSYRMNVYRDGQLQGTTTNPAAQRLIFWNWWDFIRYLVAHADFFQIDIIIWKNGVAQMAEPSNVGACGWRLRADDRDFTFQLPDGTTISGDEVEFIEEIESGHYPYNLFTGIDVNASAKEFTILDEKIVAGKK</sequence>
<evidence type="ECO:0000256" key="1">
    <source>
        <dbReference type="SAM" id="SignalP"/>
    </source>
</evidence>
<dbReference type="STRING" id="1297742.A176_001791"/>
<feature type="chain" id="PRO_5005211899" evidence="1">
    <location>
        <begin position="24"/>
        <end position="275"/>
    </location>
</feature>
<protein>
    <submittedName>
        <fullName evidence="2">Putative lipoprotein</fullName>
    </submittedName>
</protein>
<name>A0A0H4WQ13_9BACT</name>
<dbReference type="PATRIC" id="fig|1297742.4.peg.1814"/>
<keyword evidence="1" id="KW-0732">Signal</keyword>
<keyword evidence="3" id="KW-1185">Reference proteome</keyword>
<dbReference type="Proteomes" id="UP000009026">
    <property type="component" value="Chromosome"/>
</dbReference>
<reference evidence="2 3" key="1">
    <citation type="journal article" date="2016" name="PLoS ONE">
        <title>Complete Genome Sequence and Comparative Genomics of a Novel Myxobacterium Myxococcus hansupus.</title>
        <authorList>
            <person name="Sharma G."/>
            <person name="Narwani T."/>
            <person name="Subramanian S."/>
        </authorList>
    </citation>
    <scope>NUCLEOTIDE SEQUENCE [LARGE SCALE GENOMIC DNA]</scope>
    <source>
        <strain evidence="3">mixupus</strain>
    </source>
</reference>
<organism evidence="2 3">
    <name type="scientific">Pseudomyxococcus hansupus</name>
    <dbReference type="NCBI Taxonomy" id="1297742"/>
    <lineage>
        <taxon>Bacteria</taxon>
        <taxon>Pseudomonadati</taxon>
        <taxon>Myxococcota</taxon>
        <taxon>Myxococcia</taxon>
        <taxon>Myxococcales</taxon>
        <taxon>Cystobacterineae</taxon>
        <taxon>Myxococcaceae</taxon>
        <taxon>Pseudomyxococcus</taxon>
    </lineage>
</organism>